<evidence type="ECO:0000313" key="3">
    <source>
        <dbReference type="Proteomes" id="UP001148838"/>
    </source>
</evidence>
<accession>A0ABQ8STZ9</accession>
<reference evidence="2 3" key="1">
    <citation type="journal article" date="2022" name="Allergy">
        <title>Genome assembly and annotation of Periplaneta americana reveal a comprehensive cockroach allergen profile.</title>
        <authorList>
            <person name="Wang L."/>
            <person name="Xiong Q."/>
            <person name="Saelim N."/>
            <person name="Wang L."/>
            <person name="Nong W."/>
            <person name="Wan A.T."/>
            <person name="Shi M."/>
            <person name="Liu X."/>
            <person name="Cao Q."/>
            <person name="Hui J.H.L."/>
            <person name="Sookrung N."/>
            <person name="Leung T.F."/>
            <person name="Tungtrongchitr A."/>
            <person name="Tsui S.K.W."/>
        </authorList>
    </citation>
    <scope>NUCLEOTIDE SEQUENCE [LARGE SCALE GENOMIC DNA]</scope>
    <source>
        <strain evidence="2">PWHHKU_190912</strain>
    </source>
</reference>
<name>A0ABQ8STZ9_PERAM</name>
<gene>
    <name evidence="2" type="ORF">ANN_17612</name>
</gene>
<dbReference type="EMBL" id="JAJSOF020000021">
    <property type="protein sequence ID" value="KAJ4437468.1"/>
    <property type="molecule type" value="Genomic_DNA"/>
</dbReference>
<protein>
    <submittedName>
        <fullName evidence="2">Uncharacterized protein</fullName>
    </submittedName>
</protein>
<evidence type="ECO:0000313" key="2">
    <source>
        <dbReference type="EMBL" id="KAJ4437468.1"/>
    </source>
</evidence>
<keyword evidence="3" id="KW-1185">Reference proteome</keyword>
<proteinExistence type="predicted"/>
<comment type="caution">
    <text evidence="2">The sequence shown here is derived from an EMBL/GenBank/DDBJ whole genome shotgun (WGS) entry which is preliminary data.</text>
</comment>
<organism evidence="2 3">
    <name type="scientific">Periplaneta americana</name>
    <name type="common">American cockroach</name>
    <name type="synonym">Blatta americana</name>
    <dbReference type="NCBI Taxonomy" id="6978"/>
    <lineage>
        <taxon>Eukaryota</taxon>
        <taxon>Metazoa</taxon>
        <taxon>Ecdysozoa</taxon>
        <taxon>Arthropoda</taxon>
        <taxon>Hexapoda</taxon>
        <taxon>Insecta</taxon>
        <taxon>Pterygota</taxon>
        <taxon>Neoptera</taxon>
        <taxon>Polyneoptera</taxon>
        <taxon>Dictyoptera</taxon>
        <taxon>Blattodea</taxon>
        <taxon>Blattoidea</taxon>
        <taxon>Blattidae</taxon>
        <taxon>Blattinae</taxon>
        <taxon>Periplaneta</taxon>
    </lineage>
</organism>
<sequence length="81" mass="9009">MAGLCESGNEPEFLKSHFFDVNGDSEMLFGERRPSIRHRLPDIRLTVGENFGKTQPGNQPKRKSNPRPSATPDRQASALAD</sequence>
<evidence type="ECO:0000256" key="1">
    <source>
        <dbReference type="SAM" id="MobiDB-lite"/>
    </source>
</evidence>
<feature type="region of interest" description="Disordered" evidence="1">
    <location>
        <begin position="47"/>
        <end position="81"/>
    </location>
</feature>
<dbReference type="Proteomes" id="UP001148838">
    <property type="component" value="Unassembled WGS sequence"/>
</dbReference>